<evidence type="ECO:0000313" key="1">
    <source>
        <dbReference type="EMBL" id="UNM95908.1"/>
    </source>
</evidence>
<proteinExistence type="predicted"/>
<protein>
    <submittedName>
        <fullName evidence="1">Uncharacterized protein</fullName>
    </submittedName>
</protein>
<dbReference type="Proteomes" id="UP000829542">
    <property type="component" value="Chromosome"/>
</dbReference>
<sequence length="111" mass="13250">MLNKLFQLFRKRKESNEQRSIENTRHEMLIQQSEEKAEATRYVHLNGEQIRDRISATTEKYRKQSGHEADKTARELRIMLEAQDLIDEREYRLKRISTIANAPRHEVKKAA</sequence>
<name>A0ABY3WZ63_9GAMM</name>
<evidence type="ECO:0000313" key="2">
    <source>
        <dbReference type="Proteomes" id="UP000829542"/>
    </source>
</evidence>
<accession>A0ABY3WZ63</accession>
<gene>
    <name evidence="1" type="ORF">MMG00_12005</name>
</gene>
<organism evidence="1 2">
    <name type="scientific">Ignatzschineria rhizosphaerae</name>
    <dbReference type="NCBI Taxonomy" id="2923279"/>
    <lineage>
        <taxon>Bacteria</taxon>
        <taxon>Pseudomonadati</taxon>
        <taxon>Pseudomonadota</taxon>
        <taxon>Gammaproteobacteria</taxon>
        <taxon>Cardiobacteriales</taxon>
        <taxon>Ignatzschineriaceae</taxon>
        <taxon>Ignatzschineria</taxon>
    </lineage>
</organism>
<dbReference type="RefSeq" id="WP_242148655.1">
    <property type="nucleotide sequence ID" value="NZ_CP093379.1"/>
</dbReference>
<reference evidence="1 2" key="1">
    <citation type="submission" date="2022-03" db="EMBL/GenBank/DDBJ databases">
        <title>Ignatzschineria rhizosphaerae HR5S32.</title>
        <authorList>
            <person name="Sun J.Q."/>
            <person name="Feng J.Y."/>
        </authorList>
    </citation>
    <scope>NUCLEOTIDE SEQUENCE [LARGE SCALE GENOMIC DNA]</scope>
    <source>
        <strain evidence="1 2">HR5S32</strain>
    </source>
</reference>
<dbReference type="EMBL" id="CP093379">
    <property type="protein sequence ID" value="UNM95908.1"/>
    <property type="molecule type" value="Genomic_DNA"/>
</dbReference>
<keyword evidence="2" id="KW-1185">Reference proteome</keyword>